<feature type="transmembrane region" description="Helical" evidence="1">
    <location>
        <begin position="308"/>
        <end position="327"/>
    </location>
</feature>
<keyword evidence="1" id="KW-0472">Membrane</keyword>
<evidence type="ECO:0000256" key="1">
    <source>
        <dbReference type="SAM" id="Phobius"/>
    </source>
</evidence>
<dbReference type="AlphaFoldDB" id="A0A6G0WSM5"/>
<keyword evidence="1" id="KW-0812">Transmembrane</keyword>
<dbReference type="Proteomes" id="UP000481153">
    <property type="component" value="Unassembled WGS sequence"/>
</dbReference>
<gene>
    <name evidence="2" type="ORF">Ae201684_012131</name>
</gene>
<proteinExistence type="predicted"/>
<dbReference type="VEuPathDB" id="FungiDB:AeMF1_015959"/>
<feature type="transmembrane region" description="Helical" evidence="1">
    <location>
        <begin position="347"/>
        <end position="368"/>
    </location>
</feature>
<dbReference type="EMBL" id="VJMJ01000154">
    <property type="protein sequence ID" value="KAF0730431.1"/>
    <property type="molecule type" value="Genomic_DNA"/>
</dbReference>
<keyword evidence="3" id="KW-1185">Reference proteome</keyword>
<accession>A0A6G0WSM5</accession>
<sequence>MCDVPVGTMTGTLPGVFYSSTGSCGVNVQEFFVHETSMWLMVFVATGPVNITTLVQMENRNPASTKGNLILSTAFFKAYFPNDIYLVLHQQAQIVQALIANETKISIVQFIRRGSELSLSMFALFNETEPDFDFFSWLYLFDWVQGQREVVSFEGDNSKVALISSSTPFTRVQANPAETPTNVAYLMRWFMQYITWVLLFVACIVCIYILRVRGHVKGSNMVSFTRVASLVWLGRPLIFVRAIAALCLLSTSTLVLERPLNGLVSHLTTAPQPWYTITLAAGELNWIVYIINDIFSVVTNEYTQMYSFLCYLAVWVASAILVCSVAQVDFQVECHSGTVVIGSLRQLLLLLGLVLGLCTLCYTIVRVWSRKLWSKQTKSLLLYAAARHQFRTTNWEYNDMVFLDKASAVLTGLLSIEIGDTLYVFDVKTWRLHGCLLHKTTFDKGDCPTHLLHAVPLVDLSS</sequence>
<reference evidence="2 3" key="1">
    <citation type="submission" date="2019-07" db="EMBL/GenBank/DDBJ databases">
        <title>Genomics analysis of Aphanomyces spp. identifies a new class of oomycete effector associated with host adaptation.</title>
        <authorList>
            <person name="Gaulin E."/>
        </authorList>
    </citation>
    <scope>NUCLEOTIDE SEQUENCE [LARGE SCALE GENOMIC DNA]</scope>
    <source>
        <strain evidence="2 3">ATCC 201684</strain>
    </source>
</reference>
<organism evidence="2 3">
    <name type="scientific">Aphanomyces euteiches</name>
    <dbReference type="NCBI Taxonomy" id="100861"/>
    <lineage>
        <taxon>Eukaryota</taxon>
        <taxon>Sar</taxon>
        <taxon>Stramenopiles</taxon>
        <taxon>Oomycota</taxon>
        <taxon>Saprolegniomycetes</taxon>
        <taxon>Saprolegniales</taxon>
        <taxon>Verrucalvaceae</taxon>
        <taxon>Aphanomyces</taxon>
    </lineage>
</organism>
<protein>
    <submittedName>
        <fullName evidence="2">Uncharacterized protein</fullName>
    </submittedName>
</protein>
<evidence type="ECO:0000313" key="2">
    <source>
        <dbReference type="EMBL" id="KAF0730431.1"/>
    </source>
</evidence>
<name>A0A6G0WSM5_9STRA</name>
<keyword evidence="1" id="KW-1133">Transmembrane helix</keyword>
<comment type="caution">
    <text evidence="2">The sequence shown here is derived from an EMBL/GenBank/DDBJ whole genome shotgun (WGS) entry which is preliminary data.</text>
</comment>
<feature type="transmembrane region" description="Helical" evidence="1">
    <location>
        <begin position="189"/>
        <end position="210"/>
    </location>
</feature>
<feature type="transmembrane region" description="Helical" evidence="1">
    <location>
        <begin position="230"/>
        <end position="254"/>
    </location>
</feature>
<evidence type="ECO:0000313" key="3">
    <source>
        <dbReference type="Proteomes" id="UP000481153"/>
    </source>
</evidence>
<feature type="transmembrane region" description="Helical" evidence="1">
    <location>
        <begin position="274"/>
        <end position="296"/>
    </location>
</feature>